<dbReference type="SUPFAM" id="SSF88946">
    <property type="entry name" value="Sigma2 domain of RNA polymerase sigma factors"/>
    <property type="match status" value="1"/>
</dbReference>
<dbReference type="Pfam" id="PF04542">
    <property type="entry name" value="Sigma70_r2"/>
    <property type="match status" value="1"/>
</dbReference>
<dbReference type="InterPro" id="IPR007627">
    <property type="entry name" value="RNA_pol_sigma70_r2"/>
</dbReference>
<name>A0ABU0D4E7_9BACI</name>
<proteinExistence type="predicted"/>
<reference evidence="2 3" key="1">
    <citation type="submission" date="2023-07" db="EMBL/GenBank/DDBJ databases">
        <title>Genomic Encyclopedia of Type Strains, Phase IV (KMG-IV): sequencing the most valuable type-strain genomes for metagenomic binning, comparative biology and taxonomic classification.</title>
        <authorList>
            <person name="Goeker M."/>
        </authorList>
    </citation>
    <scope>NUCLEOTIDE SEQUENCE [LARGE SCALE GENOMIC DNA]</scope>
    <source>
        <strain evidence="2 3">DSM 27848</strain>
    </source>
</reference>
<evidence type="ECO:0000259" key="1">
    <source>
        <dbReference type="Pfam" id="PF04542"/>
    </source>
</evidence>
<evidence type="ECO:0000313" key="3">
    <source>
        <dbReference type="Proteomes" id="UP001232343"/>
    </source>
</evidence>
<dbReference type="EMBL" id="JAUSUO010000004">
    <property type="protein sequence ID" value="MDQ0343243.1"/>
    <property type="molecule type" value="Genomic_DNA"/>
</dbReference>
<dbReference type="Proteomes" id="UP001232343">
    <property type="component" value="Unassembled WGS sequence"/>
</dbReference>
<keyword evidence="2" id="KW-0240">DNA-directed RNA polymerase</keyword>
<organism evidence="2 3">
    <name type="scientific">Lederbergia wuyishanensis</name>
    <dbReference type="NCBI Taxonomy" id="1347903"/>
    <lineage>
        <taxon>Bacteria</taxon>
        <taxon>Bacillati</taxon>
        <taxon>Bacillota</taxon>
        <taxon>Bacilli</taxon>
        <taxon>Bacillales</taxon>
        <taxon>Bacillaceae</taxon>
        <taxon>Lederbergia</taxon>
    </lineage>
</organism>
<dbReference type="InterPro" id="IPR013325">
    <property type="entry name" value="RNA_pol_sigma_r2"/>
</dbReference>
<keyword evidence="3" id="KW-1185">Reference proteome</keyword>
<keyword evidence="2" id="KW-0804">Transcription</keyword>
<sequence>MSIFKSFHKSSDSEEVSFETLIKKEQEKLYKVAFSYVRNEQDALDIVQEAIIKGYQSFER</sequence>
<dbReference type="RefSeq" id="WP_244681768.1">
    <property type="nucleotide sequence ID" value="NZ_JALIRM010000008.1"/>
</dbReference>
<gene>
    <name evidence="2" type="ORF">J2S14_002057</name>
</gene>
<protein>
    <submittedName>
        <fullName evidence="2">DNA-directed RNA polymerase specialized sigma24 family protein</fullName>
    </submittedName>
</protein>
<comment type="caution">
    <text evidence="2">The sequence shown here is derived from an EMBL/GenBank/DDBJ whole genome shotgun (WGS) entry which is preliminary data.</text>
</comment>
<evidence type="ECO:0000313" key="2">
    <source>
        <dbReference type="EMBL" id="MDQ0343243.1"/>
    </source>
</evidence>
<dbReference type="GO" id="GO:0000428">
    <property type="term" value="C:DNA-directed RNA polymerase complex"/>
    <property type="evidence" value="ECO:0007669"/>
    <property type="project" value="UniProtKB-KW"/>
</dbReference>
<dbReference type="Gene3D" id="1.10.1740.10">
    <property type="match status" value="1"/>
</dbReference>
<feature type="domain" description="RNA polymerase sigma-70 region 2" evidence="1">
    <location>
        <begin position="21"/>
        <end position="60"/>
    </location>
</feature>
<accession>A0ABU0D4E7</accession>